<name>A0A1A8XF76_9PROT</name>
<sequence length="180" mass="19678">MAFGIAAELARAERPRISPAIPQKPERIFIMKTLSSLTAALIGASLLATLPLAAIAKEPVIVETIVQEPVVVEAVLVSTYLNGGVGENEAATMRRVAQEFPLRMTFSERKDGEFIADVPVVILDARGNPVFELPKAGPMLYVVLPNGKYRVSARFKGLTESQDVTLTGKEGKDLYFHWKR</sequence>
<evidence type="ECO:0008006" key="3">
    <source>
        <dbReference type="Google" id="ProtNLM"/>
    </source>
</evidence>
<accession>A0A1A8XF76</accession>
<dbReference type="AlphaFoldDB" id="A0A1A8XF76"/>
<organism evidence="1 2">
    <name type="scientific">Candidatus Accumulibacter aalborgensis</name>
    <dbReference type="NCBI Taxonomy" id="1860102"/>
    <lineage>
        <taxon>Bacteria</taxon>
        <taxon>Pseudomonadati</taxon>
        <taxon>Pseudomonadota</taxon>
        <taxon>Betaproteobacteria</taxon>
        <taxon>Candidatus Accumulibacter</taxon>
    </lineage>
</organism>
<dbReference type="Proteomes" id="UP000199169">
    <property type="component" value="Unassembled WGS sequence"/>
</dbReference>
<dbReference type="EMBL" id="FLQX01000003">
    <property type="protein sequence ID" value="SBT03381.1"/>
    <property type="molecule type" value="Genomic_DNA"/>
</dbReference>
<dbReference type="STRING" id="1860102.ACCAA_1000004"/>
<reference evidence="1 2" key="1">
    <citation type="submission" date="2016-06" db="EMBL/GenBank/DDBJ databases">
        <authorList>
            <person name="Kjaerup R.B."/>
            <person name="Dalgaard T.S."/>
            <person name="Juul-Madsen H.R."/>
        </authorList>
    </citation>
    <scope>NUCLEOTIDE SEQUENCE [LARGE SCALE GENOMIC DNA]</scope>
    <source>
        <strain evidence="1">3</strain>
    </source>
</reference>
<protein>
    <recommendedName>
        <fullName evidence="3">Carboxypeptidase regulatory-like domain-containing protein</fullName>
    </recommendedName>
</protein>
<evidence type="ECO:0000313" key="2">
    <source>
        <dbReference type="Proteomes" id="UP000199169"/>
    </source>
</evidence>
<evidence type="ECO:0000313" key="1">
    <source>
        <dbReference type="EMBL" id="SBT03381.1"/>
    </source>
</evidence>
<keyword evidence="2" id="KW-1185">Reference proteome</keyword>
<gene>
    <name evidence="1" type="ORF">ACCAA_1000004</name>
</gene>
<proteinExistence type="predicted"/>